<dbReference type="GO" id="GO:0050660">
    <property type="term" value="F:flavin adenine dinucleotide binding"/>
    <property type="evidence" value="ECO:0007669"/>
    <property type="project" value="TreeGrafter"/>
</dbReference>
<evidence type="ECO:0000313" key="10">
    <source>
        <dbReference type="Proteomes" id="UP001143474"/>
    </source>
</evidence>
<organism evidence="9 10">
    <name type="scientific">Streptosporangium carneum</name>
    <dbReference type="NCBI Taxonomy" id="47481"/>
    <lineage>
        <taxon>Bacteria</taxon>
        <taxon>Bacillati</taxon>
        <taxon>Actinomycetota</taxon>
        <taxon>Actinomycetes</taxon>
        <taxon>Streptosporangiales</taxon>
        <taxon>Streptosporangiaceae</taxon>
        <taxon>Streptosporangium</taxon>
    </lineage>
</organism>
<comment type="caution">
    <text evidence="9">The sequence shown here is derived from an EMBL/GenBank/DDBJ whole genome shotgun (WGS) entry which is preliminary data.</text>
</comment>
<feature type="region of interest" description="Disordered" evidence="5">
    <location>
        <begin position="163"/>
        <end position="201"/>
    </location>
</feature>
<feature type="domain" description="Thiamine pyrophosphate enzyme central" evidence="6">
    <location>
        <begin position="205"/>
        <end position="335"/>
    </location>
</feature>
<dbReference type="GO" id="GO:0030976">
    <property type="term" value="F:thiamine pyrophosphate binding"/>
    <property type="evidence" value="ECO:0007669"/>
    <property type="project" value="InterPro"/>
</dbReference>
<evidence type="ECO:0000259" key="6">
    <source>
        <dbReference type="Pfam" id="PF00205"/>
    </source>
</evidence>
<dbReference type="Gene3D" id="3.40.50.970">
    <property type="match status" value="2"/>
</dbReference>
<dbReference type="GO" id="GO:0003984">
    <property type="term" value="F:acetolactate synthase activity"/>
    <property type="evidence" value="ECO:0007669"/>
    <property type="project" value="TreeGrafter"/>
</dbReference>
<reference evidence="9" key="1">
    <citation type="journal article" date="2014" name="Int. J. Syst. Evol. Microbiol.">
        <title>Complete genome sequence of Corynebacterium casei LMG S-19264T (=DSM 44701T), isolated from a smear-ripened cheese.</title>
        <authorList>
            <consortium name="US DOE Joint Genome Institute (JGI-PGF)"/>
            <person name="Walter F."/>
            <person name="Albersmeier A."/>
            <person name="Kalinowski J."/>
            <person name="Ruckert C."/>
        </authorList>
    </citation>
    <scope>NUCLEOTIDE SEQUENCE</scope>
    <source>
        <strain evidence="9">VKM Ac-2007</strain>
    </source>
</reference>
<dbReference type="GO" id="GO:0009099">
    <property type="term" value="P:L-valine biosynthetic process"/>
    <property type="evidence" value="ECO:0007669"/>
    <property type="project" value="TreeGrafter"/>
</dbReference>
<protein>
    <submittedName>
        <fullName evidence="9">Acetolactate synthase I/II/III large subunit</fullName>
    </submittedName>
</protein>
<evidence type="ECO:0000256" key="5">
    <source>
        <dbReference type="SAM" id="MobiDB-lite"/>
    </source>
</evidence>
<dbReference type="CDD" id="cd00568">
    <property type="entry name" value="TPP_enzymes"/>
    <property type="match status" value="1"/>
</dbReference>
<dbReference type="PANTHER" id="PTHR18968:SF166">
    <property type="entry name" value="2-HYDROXYACYL-COA LYASE 2"/>
    <property type="match status" value="1"/>
</dbReference>
<dbReference type="InterPro" id="IPR012001">
    <property type="entry name" value="Thiamin_PyroP_enz_TPP-bd_dom"/>
</dbReference>
<keyword evidence="10" id="KW-1185">Reference proteome</keyword>
<keyword evidence="3 4" id="KW-0786">Thiamine pyrophosphate</keyword>
<dbReference type="InterPro" id="IPR011766">
    <property type="entry name" value="TPP_enzyme_TPP-bd"/>
</dbReference>
<sequence>MNVARAVGAVLASLGVDAAFGVVGSGNFHVTNALIEHGVRFVAARHEGGAATMADAYARTSGRVAVLTVHQGPGLTNAMTGVTEAAKSRTPLIVLAGEATAPHSNFFVDQAALATAVGAVPMRVTSAETAVAQAAEAFRVARDERCTVLLNLPLEVQGQAVPAWRGPHVEGGGPSEDSRSANSPGAGREPRTCPRGGEPRAEDAARLAEVLAAARRPVFVAGRGARAARRELERLAGLTGALLATSAVAKGLFRGSPWDLDVSGGFASPLTAGLIRDADVIVGWGCALNMWTMRHGTLVGQDARVVQVDLDPGALGLHRPVHLGVTGDVVLTARAVAGLLAEAAPDDRAGYRSEELAARIAGENRWRDVPYADEGGDGRIDPRTLTIALDGLLPAERVVSTDSGNFMGYPAMFLDVPDERGFCFTQAFQSVGLGLATAIGAALAQPHRLPVAALGDGGALMGVAELETVVRLGLPMLIVVYDDEGYGAEVHHFGPDGHPLGTVTFPPVDFAEIARGFGCEAVTVRDREDLAAVAGWLAGARERPMLVHARVSGARASWWLEEAFRGH</sequence>
<evidence type="ECO:0000259" key="7">
    <source>
        <dbReference type="Pfam" id="PF02775"/>
    </source>
</evidence>
<dbReference type="SUPFAM" id="SSF52518">
    <property type="entry name" value="Thiamin diphosphate-binding fold (THDP-binding)"/>
    <property type="match status" value="2"/>
</dbReference>
<dbReference type="InterPro" id="IPR029035">
    <property type="entry name" value="DHS-like_NAD/FAD-binding_dom"/>
</dbReference>
<dbReference type="Proteomes" id="UP001143474">
    <property type="component" value="Unassembled WGS sequence"/>
</dbReference>
<dbReference type="InterPro" id="IPR045229">
    <property type="entry name" value="TPP_enz"/>
</dbReference>
<comment type="similarity">
    <text evidence="2 4">Belongs to the TPP enzyme family.</text>
</comment>
<dbReference type="AlphaFoldDB" id="A0A9W6I4E9"/>
<name>A0A9W6I4E9_9ACTN</name>
<dbReference type="SUPFAM" id="SSF52467">
    <property type="entry name" value="DHS-like NAD/FAD-binding domain"/>
    <property type="match status" value="1"/>
</dbReference>
<dbReference type="Pfam" id="PF00205">
    <property type="entry name" value="TPP_enzyme_M"/>
    <property type="match status" value="1"/>
</dbReference>
<evidence type="ECO:0000256" key="4">
    <source>
        <dbReference type="RuleBase" id="RU362132"/>
    </source>
</evidence>
<comment type="cofactor">
    <cofactor evidence="1">
        <name>thiamine diphosphate</name>
        <dbReference type="ChEBI" id="CHEBI:58937"/>
    </cofactor>
</comment>
<dbReference type="InterPro" id="IPR012000">
    <property type="entry name" value="Thiamin_PyroP_enz_cen_dom"/>
</dbReference>
<evidence type="ECO:0000256" key="2">
    <source>
        <dbReference type="ARBA" id="ARBA00007812"/>
    </source>
</evidence>
<dbReference type="Pfam" id="PF02776">
    <property type="entry name" value="TPP_enzyme_N"/>
    <property type="match status" value="1"/>
</dbReference>
<reference evidence="9" key="2">
    <citation type="submission" date="2023-01" db="EMBL/GenBank/DDBJ databases">
        <authorList>
            <person name="Sun Q."/>
            <person name="Evtushenko L."/>
        </authorList>
    </citation>
    <scope>NUCLEOTIDE SEQUENCE</scope>
    <source>
        <strain evidence="9">VKM Ac-2007</strain>
    </source>
</reference>
<dbReference type="EMBL" id="BSEV01000009">
    <property type="protein sequence ID" value="GLK10988.1"/>
    <property type="molecule type" value="Genomic_DNA"/>
</dbReference>
<feature type="domain" description="Thiamine pyrophosphate enzyme N-terminal TPP-binding" evidence="8">
    <location>
        <begin position="1"/>
        <end position="105"/>
    </location>
</feature>
<gene>
    <name evidence="9" type="primary">ilvB_1</name>
    <name evidence="9" type="ORF">GCM10017600_43940</name>
</gene>
<feature type="compositionally biased region" description="Basic and acidic residues" evidence="5">
    <location>
        <begin position="188"/>
        <end position="201"/>
    </location>
</feature>
<accession>A0A9W6I4E9</accession>
<evidence type="ECO:0000256" key="3">
    <source>
        <dbReference type="ARBA" id="ARBA00023052"/>
    </source>
</evidence>
<dbReference type="Pfam" id="PF02775">
    <property type="entry name" value="TPP_enzyme_C"/>
    <property type="match status" value="1"/>
</dbReference>
<proteinExistence type="inferred from homology"/>
<dbReference type="RefSeq" id="WP_271219383.1">
    <property type="nucleotide sequence ID" value="NZ_BAAAVD010000008.1"/>
</dbReference>
<feature type="domain" description="Thiamine pyrophosphate enzyme TPP-binding" evidence="7">
    <location>
        <begin position="402"/>
        <end position="548"/>
    </location>
</feature>
<evidence type="ECO:0000259" key="8">
    <source>
        <dbReference type="Pfam" id="PF02776"/>
    </source>
</evidence>
<dbReference type="PANTHER" id="PTHR18968">
    <property type="entry name" value="THIAMINE PYROPHOSPHATE ENZYMES"/>
    <property type="match status" value="1"/>
</dbReference>
<dbReference type="CDD" id="cd07035">
    <property type="entry name" value="TPP_PYR_POX_like"/>
    <property type="match status" value="1"/>
</dbReference>
<evidence type="ECO:0000313" key="9">
    <source>
        <dbReference type="EMBL" id="GLK10988.1"/>
    </source>
</evidence>
<dbReference type="GO" id="GO:0009097">
    <property type="term" value="P:isoleucine biosynthetic process"/>
    <property type="evidence" value="ECO:0007669"/>
    <property type="project" value="TreeGrafter"/>
</dbReference>
<dbReference type="InterPro" id="IPR029061">
    <property type="entry name" value="THDP-binding"/>
</dbReference>
<dbReference type="GO" id="GO:0005948">
    <property type="term" value="C:acetolactate synthase complex"/>
    <property type="evidence" value="ECO:0007669"/>
    <property type="project" value="TreeGrafter"/>
</dbReference>
<dbReference type="Gene3D" id="3.40.50.1220">
    <property type="entry name" value="TPP-binding domain"/>
    <property type="match status" value="1"/>
</dbReference>
<dbReference type="GO" id="GO:0000287">
    <property type="term" value="F:magnesium ion binding"/>
    <property type="evidence" value="ECO:0007669"/>
    <property type="project" value="InterPro"/>
</dbReference>
<evidence type="ECO:0000256" key="1">
    <source>
        <dbReference type="ARBA" id="ARBA00001964"/>
    </source>
</evidence>